<gene>
    <name evidence="4" type="ORF">ON753_03235</name>
</gene>
<keyword evidence="2 3" id="KW-0663">Pyridoxal phosphate</keyword>
<evidence type="ECO:0000256" key="2">
    <source>
        <dbReference type="ARBA" id="ARBA00022898"/>
    </source>
</evidence>
<accession>A0ABT3QWV8</accession>
<keyword evidence="4" id="KW-0808">Transferase</keyword>
<comment type="similarity">
    <text evidence="3">Belongs to the trans-sulfuration enzymes family.</text>
</comment>
<dbReference type="GO" id="GO:0016740">
    <property type="term" value="F:transferase activity"/>
    <property type="evidence" value="ECO:0007669"/>
    <property type="project" value="UniProtKB-KW"/>
</dbReference>
<comment type="cofactor">
    <cofactor evidence="1 3">
        <name>pyridoxal 5'-phosphate</name>
        <dbReference type="ChEBI" id="CHEBI:597326"/>
    </cofactor>
</comment>
<dbReference type="Proteomes" id="UP001300261">
    <property type="component" value="Unassembled WGS sequence"/>
</dbReference>
<dbReference type="InterPro" id="IPR000277">
    <property type="entry name" value="Cys/Met-Metab_PyrdxlP-dep_enz"/>
</dbReference>
<sequence>MIDAVAGLYAGTEPMPFQAVSPPIFQTSLFTFSSYEEMAGAFAGRSKRYIYSRGDNPTVEELERLIAALEGTEAARGFSSGTAAIAAAVFPFVEAGDRIVSVHNVYNDAYRLFEKILRKFGVQIDYVDGTDTEAVLAALPGAKIVYLESPASFTFTVQDIAAIGAAARRHGVISVIDNSWATPLFQKPVAHGIDLVVHAASKYLGGHSDTVAGLIAGPKDLIGRINSESYHYLGGKLSPFEAWLILRGMRTLPLRLARHMENGLELAEKLDAHPHVTKVRHPAFQPHPGNATFTGYGGLFAFDVADDVDVPAFVNALNHIRIGVSWGGPESLVVPALAALQLPREANSFHRFNVSPKTIRFSAGLEDARLLWADLEQALGKARTVSKSTEAA</sequence>
<name>A0ABT3QWV8_9HYPH</name>
<keyword evidence="5" id="KW-1185">Reference proteome</keyword>
<dbReference type="Pfam" id="PF01053">
    <property type="entry name" value="Cys_Met_Meta_PP"/>
    <property type="match status" value="1"/>
</dbReference>
<dbReference type="SUPFAM" id="SSF53383">
    <property type="entry name" value="PLP-dependent transferases"/>
    <property type="match status" value="1"/>
</dbReference>
<evidence type="ECO:0000313" key="5">
    <source>
        <dbReference type="Proteomes" id="UP001300261"/>
    </source>
</evidence>
<protein>
    <submittedName>
        <fullName evidence="4">PLP-dependent transferase</fullName>
    </submittedName>
</protein>
<dbReference type="InterPro" id="IPR015424">
    <property type="entry name" value="PyrdxlP-dep_Trfase"/>
</dbReference>
<dbReference type="PANTHER" id="PTHR11808:SF80">
    <property type="entry name" value="CYSTATHIONINE GAMMA-LYASE"/>
    <property type="match status" value="1"/>
</dbReference>
<dbReference type="Gene3D" id="3.40.640.10">
    <property type="entry name" value="Type I PLP-dependent aspartate aminotransferase-like (Major domain)"/>
    <property type="match status" value="1"/>
</dbReference>
<dbReference type="PIRSF" id="PIRSF001434">
    <property type="entry name" value="CGS"/>
    <property type="match status" value="1"/>
</dbReference>
<reference evidence="4 5" key="1">
    <citation type="journal article" date="2016" name="Int. J. Syst. Evol. Microbiol.">
        <title>Labrenzia salina sp. nov., isolated from the rhizosphere of the halophyte Arthrocnemum macrostachyum.</title>
        <authorList>
            <person name="Camacho M."/>
            <person name="Redondo-Gomez S."/>
            <person name="Rodriguez-Llorente I."/>
            <person name="Rohde M."/>
            <person name="Sproer C."/>
            <person name="Schumann P."/>
            <person name="Klenk H.P."/>
            <person name="Montero-Calasanz M.D.C."/>
        </authorList>
    </citation>
    <scope>NUCLEOTIDE SEQUENCE [LARGE SCALE GENOMIC DNA]</scope>
    <source>
        <strain evidence="4 5">DSM 29163</strain>
    </source>
</reference>
<dbReference type="InterPro" id="IPR015422">
    <property type="entry name" value="PyrdxlP-dep_Trfase_small"/>
</dbReference>
<evidence type="ECO:0000256" key="3">
    <source>
        <dbReference type="RuleBase" id="RU362118"/>
    </source>
</evidence>
<dbReference type="NCBIfam" id="NF004627">
    <property type="entry name" value="PRK05968.1"/>
    <property type="match status" value="1"/>
</dbReference>
<dbReference type="EMBL" id="JAPEVI010000002">
    <property type="protein sequence ID" value="MCX2721423.1"/>
    <property type="molecule type" value="Genomic_DNA"/>
</dbReference>
<dbReference type="PANTHER" id="PTHR11808">
    <property type="entry name" value="TRANS-SULFURATION ENZYME FAMILY MEMBER"/>
    <property type="match status" value="1"/>
</dbReference>
<comment type="caution">
    <text evidence="4">The sequence shown here is derived from an EMBL/GenBank/DDBJ whole genome shotgun (WGS) entry which is preliminary data.</text>
</comment>
<evidence type="ECO:0000313" key="4">
    <source>
        <dbReference type="EMBL" id="MCX2721423.1"/>
    </source>
</evidence>
<dbReference type="InterPro" id="IPR015421">
    <property type="entry name" value="PyrdxlP-dep_Trfase_major"/>
</dbReference>
<proteinExistence type="inferred from homology"/>
<organism evidence="4 5">
    <name type="scientific">Roseibium salinum</name>
    <dbReference type="NCBI Taxonomy" id="1604349"/>
    <lineage>
        <taxon>Bacteria</taxon>
        <taxon>Pseudomonadati</taxon>
        <taxon>Pseudomonadota</taxon>
        <taxon>Alphaproteobacteria</taxon>
        <taxon>Hyphomicrobiales</taxon>
        <taxon>Stappiaceae</taxon>
        <taxon>Roseibium</taxon>
    </lineage>
</organism>
<dbReference type="Gene3D" id="3.90.1150.10">
    <property type="entry name" value="Aspartate Aminotransferase, domain 1"/>
    <property type="match status" value="1"/>
</dbReference>
<dbReference type="CDD" id="cd00614">
    <property type="entry name" value="CGS_like"/>
    <property type="match status" value="1"/>
</dbReference>
<evidence type="ECO:0000256" key="1">
    <source>
        <dbReference type="ARBA" id="ARBA00001933"/>
    </source>
</evidence>